<dbReference type="Proteomes" id="UP000007266">
    <property type="component" value="Unassembled WGS sequence"/>
</dbReference>
<feature type="region of interest" description="Disordered" evidence="1">
    <location>
        <begin position="87"/>
        <end position="171"/>
    </location>
</feature>
<reference evidence="2 3" key="1">
    <citation type="journal article" date="2008" name="Nature">
        <title>The genome of the model beetle and pest Tribolium castaneum.</title>
        <authorList>
            <consortium name="Tribolium Genome Sequencing Consortium"/>
            <person name="Richards S."/>
            <person name="Gibbs R.A."/>
            <person name="Weinstock G.M."/>
            <person name="Brown S.J."/>
            <person name="Denell R."/>
            <person name="Beeman R.W."/>
            <person name="Gibbs R."/>
            <person name="Beeman R.W."/>
            <person name="Brown S.J."/>
            <person name="Bucher G."/>
            <person name="Friedrich M."/>
            <person name="Grimmelikhuijzen C.J."/>
            <person name="Klingler M."/>
            <person name="Lorenzen M."/>
            <person name="Richards S."/>
            <person name="Roth S."/>
            <person name="Schroder R."/>
            <person name="Tautz D."/>
            <person name="Zdobnov E.M."/>
            <person name="Muzny D."/>
            <person name="Gibbs R.A."/>
            <person name="Weinstock G.M."/>
            <person name="Attaway T."/>
            <person name="Bell S."/>
            <person name="Buhay C.J."/>
            <person name="Chandrabose M.N."/>
            <person name="Chavez D."/>
            <person name="Clerk-Blankenburg K.P."/>
            <person name="Cree A."/>
            <person name="Dao M."/>
            <person name="Davis C."/>
            <person name="Chacko J."/>
            <person name="Dinh H."/>
            <person name="Dugan-Rocha S."/>
            <person name="Fowler G."/>
            <person name="Garner T.T."/>
            <person name="Garnes J."/>
            <person name="Gnirke A."/>
            <person name="Hawes A."/>
            <person name="Hernandez J."/>
            <person name="Hines S."/>
            <person name="Holder M."/>
            <person name="Hume J."/>
            <person name="Jhangiani S.N."/>
            <person name="Joshi V."/>
            <person name="Khan Z.M."/>
            <person name="Jackson L."/>
            <person name="Kovar C."/>
            <person name="Kowis A."/>
            <person name="Lee S."/>
            <person name="Lewis L.R."/>
            <person name="Margolis J."/>
            <person name="Morgan M."/>
            <person name="Nazareth L.V."/>
            <person name="Nguyen N."/>
            <person name="Okwuonu G."/>
            <person name="Parker D."/>
            <person name="Richards S."/>
            <person name="Ruiz S.J."/>
            <person name="Santibanez J."/>
            <person name="Savard J."/>
            <person name="Scherer S.E."/>
            <person name="Schneider B."/>
            <person name="Sodergren E."/>
            <person name="Tautz D."/>
            <person name="Vattahil S."/>
            <person name="Villasana D."/>
            <person name="White C.S."/>
            <person name="Wright R."/>
            <person name="Park Y."/>
            <person name="Beeman R.W."/>
            <person name="Lord J."/>
            <person name="Oppert B."/>
            <person name="Lorenzen M."/>
            <person name="Brown S."/>
            <person name="Wang L."/>
            <person name="Savard J."/>
            <person name="Tautz D."/>
            <person name="Richards S."/>
            <person name="Weinstock G."/>
            <person name="Gibbs R.A."/>
            <person name="Liu Y."/>
            <person name="Worley K."/>
            <person name="Weinstock G."/>
            <person name="Elsik C.G."/>
            <person name="Reese J.T."/>
            <person name="Elhaik E."/>
            <person name="Landan G."/>
            <person name="Graur D."/>
            <person name="Arensburger P."/>
            <person name="Atkinson P."/>
            <person name="Beeman R.W."/>
            <person name="Beidler J."/>
            <person name="Brown S.J."/>
            <person name="Demuth J.P."/>
            <person name="Drury D.W."/>
            <person name="Du Y.Z."/>
            <person name="Fujiwara H."/>
            <person name="Lorenzen M."/>
            <person name="Maselli V."/>
            <person name="Osanai M."/>
            <person name="Park Y."/>
            <person name="Robertson H.M."/>
            <person name="Tu Z."/>
            <person name="Wang J.J."/>
            <person name="Wang S."/>
            <person name="Richards S."/>
            <person name="Song H."/>
            <person name="Zhang L."/>
            <person name="Sodergren E."/>
            <person name="Werner D."/>
            <person name="Stanke M."/>
            <person name="Morgenstern B."/>
            <person name="Solovyev V."/>
            <person name="Kosarev P."/>
            <person name="Brown G."/>
            <person name="Chen H.C."/>
            <person name="Ermolaeva O."/>
            <person name="Hlavina W."/>
            <person name="Kapustin Y."/>
            <person name="Kiryutin B."/>
            <person name="Kitts P."/>
            <person name="Maglott D."/>
            <person name="Pruitt K."/>
            <person name="Sapojnikov V."/>
            <person name="Souvorov A."/>
            <person name="Mackey A.J."/>
            <person name="Waterhouse R.M."/>
            <person name="Wyder S."/>
            <person name="Zdobnov E.M."/>
            <person name="Zdobnov E.M."/>
            <person name="Wyder S."/>
            <person name="Kriventseva E.V."/>
            <person name="Kadowaki T."/>
            <person name="Bork P."/>
            <person name="Aranda M."/>
            <person name="Bao R."/>
            <person name="Beermann A."/>
            <person name="Berns N."/>
            <person name="Bolognesi R."/>
            <person name="Bonneton F."/>
            <person name="Bopp D."/>
            <person name="Brown S.J."/>
            <person name="Bucher G."/>
            <person name="Butts T."/>
            <person name="Chaumot A."/>
            <person name="Denell R.E."/>
            <person name="Ferrier D.E."/>
            <person name="Friedrich M."/>
            <person name="Gordon C.M."/>
            <person name="Jindra M."/>
            <person name="Klingler M."/>
            <person name="Lan Q."/>
            <person name="Lattorff H.M."/>
            <person name="Laudet V."/>
            <person name="von Levetsow C."/>
            <person name="Liu Z."/>
            <person name="Lutz R."/>
            <person name="Lynch J.A."/>
            <person name="da Fonseca R.N."/>
            <person name="Posnien N."/>
            <person name="Reuter R."/>
            <person name="Roth S."/>
            <person name="Savard J."/>
            <person name="Schinko J.B."/>
            <person name="Schmitt C."/>
            <person name="Schoppmeier M."/>
            <person name="Schroder R."/>
            <person name="Shippy T.D."/>
            <person name="Simonnet F."/>
            <person name="Marques-Souza H."/>
            <person name="Tautz D."/>
            <person name="Tomoyasu Y."/>
            <person name="Trauner J."/>
            <person name="Van der Zee M."/>
            <person name="Vervoort M."/>
            <person name="Wittkopp N."/>
            <person name="Wimmer E.A."/>
            <person name="Yang X."/>
            <person name="Jones A.K."/>
            <person name="Sattelle D.B."/>
            <person name="Ebert P.R."/>
            <person name="Nelson D."/>
            <person name="Scott J.G."/>
            <person name="Beeman R.W."/>
            <person name="Muthukrishnan S."/>
            <person name="Kramer K.J."/>
            <person name="Arakane Y."/>
            <person name="Beeman R.W."/>
            <person name="Zhu Q."/>
            <person name="Hogenkamp D."/>
            <person name="Dixit R."/>
            <person name="Oppert B."/>
            <person name="Jiang H."/>
            <person name="Zou Z."/>
            <person name="Marshall J."/>
            <person name="Elpidina E."/>
            <person name="Vinokurov K."/>
            <person name="Oppert C."/>
            <person name="Zou Z."/>
            <person name="Evans J."/>
            <person name="Lu Z."/>
            <person name="Zhao P."/>
            <person name="Sumathipala N."/>
            <person name="Altincicek B."/>
            <person name="Vilcinskas A."/>
            <person name="Williams M."/>
            <person name="Hultmark D."/>
            <person name="Hetru C."/>
            <person name="Jiang H."/>
            <person name="Grimmelikhuijzen C.J."/>
            <person name="Hauser F."/>
            <person name="Cazzamali G."/>
            <person name="Williamson M."/>
            <person name="Park Y."/>
            <person name="Li B."/>
            <person name="Tanaka Y."/>
            <person name="Predel R."/>
            <person name="Neupert S."/>
            <person name="Schachtner J."/>
            <person name="Verleyen P."/>
            <person name="Raible F."/>
            <person name="Bork P."/>
            <person name="Friedrich M."/>
            <person name="Walden K.K."/>
            <person name="Robertson H.M."/>
            <person name="Angeli S."/>
            <person name="Foret S."/>
            <person name="Bucher G."/>
            <person name="Schuetz S."/>
            <person name="Maleszka R."/>
            <person name="Wimmer E.A."/>
            <person name="Beeman R.W."/>
            <person name="Lorenzen M."/>
            <person name="Tomoyasu Y."/>
            <person name="Miller S.C."/>
            <person name="Grossmann D."/>
            <person name="Bucher G."/>
        </authorList>
    </citation>
    <scope>NUCLEOTIDE SEQUENCE [LARGE SCALE GENOMIC DNA]</scope>
    <source>
        <strain evidence="2 3">Georgia GA2</strain>
    </source>
</reference>
<protein>
    <submittedName>
        <fullName evidence="2">Uncharacterized protein</fullName>
    </submittedName>
</protein>
<gene>
    <name evidence="2" type="primary">GLEAN_05252</name>
    <name evidence="2" type="ORF">TcasGA2_TC005252</name>
</gene>
<organism evidence="2 3">
    <name type="scientific">Tribolium castaneum</name>
    <name type="common">Red flour beetle</name>
    <dbReference type="NCBI Taxonomy" id="7070"/>
    <lineage>
        <taxon>Eukaryota</taxon>
        <taxon>Metazoa</taxon>
        <taxon>Ecdysozoa</taxon>
        <taxon>Arthropoda</taxon>
        <taxon>Hexapoda</taxon>
        <taxon>Insecta</taxon>
        <taxon>Pterygota</taxon>
        <taxon>Neoptera</taxon>
        <taxon>Endopterygota</taxon>
        <taxon>Coleoptera</taxon>
        <taxon>Polyphaga</taxon>
        <taxon>Cucujiformia</taxon>
        <taxon>Tenebrionidae</taxon>
        <taxon>Tenebrionidae incertae sedis</taxon>
        <taxon>Tribolium</taxon>
    </lineage>
</organism>
<feature type="compositionally biased region" description="Polar residues" evidence="1">
    <location>
        <begin position="107"/>
        <end position="131"/>
    </location>
</feature>
<dbReference type="EMBL" id="KQ971637">
    <property type="protein sequence ID" value="EFA12987.1"/>
    <property type="molecule type" value="Genomic_DNA"/>
</dbReference>
<reference evidence="2 3" key="2">
    <citation type="journal article" date="2010" name="Nucleic Acids Res.">
        <title>BeetleBase in 2010: revisions to provide comprehensive genomic information for Tribolium castaneum.</title>
        <authorList>
            <person name="Kim H.S."/>
            <person name="Murphy T."/>
            <person name="Xia J."/>
            <person name="Caragea D."/>
            <person name="Park Y."/>
            <person name="Beeman R.W."/>
            <person name="Lorenzen M.D."/>
            <person name="Butcher S."/>
            <person name="Manak J.R."/>
            <person name="Brown S.J."/>
        </authorList>
    </citation>
    <scope>NUCLEOTIDE SEQUENCE [LARGE SCALE GENOMIC DNA]</scope>
    <source>
        <strain evidence="2 3">Georgia GA2</strain>
    </source>
</reference>
<dbReference type="AlphaFoldDB" id="D7EK46"/>
<name>D7EK46_TRICA</name>
<evidence type="ECO:0000313" key="2">
    <source>
        <dbReference type="EMBL" id="EFA12987.1"/>
    </source>
</evidence>
<dbReference type="InParanoid" id="D7EK46"/>
<feature type="compositionally biased region" description="Low complexity" evidence="1">
    <location>
        <begin position="132"/>
        <end position="167"/>
    </location>
</feature>
<dbReference type="HOGENOM" id="CLU_1108346_0_0_1"/>
<evidence type="ECO:0000313" key="3">
    <source>
        <dbReference type="Proteomes" id="UP000007266"/>
    </source>
</evidence>
<dbReference type="PhylomeDB" id="D7EK46"/>
<sequence>MFRIKQGSKSIENFRKEIEQLFVDLTVAQEDRNNANYAVLKPINEKCGNKRFAESLQNSKTSTIIAAGNFTFLKDAVRVAQNEELVRTDTDTNGHQVNSMRYGGRGNSYSKRGNFNKYRGNQSYHSNLGSALQNNSYNHLNSNNCSNFNNNNRGSRQNYNHQNSNNQSRRDTGASVCALKYEFCVNQNIKIRKDCNEAFGSIGTDMAVHGDLLGVTEVPSDLSSEDLFRDASENRPTRLKMIPVTIVVTTN</sequence>
<evidence type="ECO:0000256" key="1">
    <source>
        <dbReference type="SAM" id="MobiDB-lite"/>
    </source>
</evidence>
<keyword evidence="3" id="KW-1185">Reference proteome</keyword>
<accession>D7EK46</accession>
<proteinExistence type="predicted"/>